<organism evidence="15 16">
    <name type="scientific">Russula ochroleuca</name>
    <dbReference type="NCBI Taxonomy" id="152965"/>
    <lineage>
        <taxon>Eukaryota</taxon>
        <taxon>Fungi</taxon>
        <taxon>Dikarya</taxon>
        <taxon>Basidiomycota</taxon>
        <taxon>Agaricomycotina</taxon>
        <taxon>Agaricomycetes</taxon>
        <taxon>Russulales</taxon>
        <taxon>Russulaceae</taxon>
        <taxon>Russula</taxon>
    </lineage>
</organism>
<dbReference type="Proteomes" id="UP000759537">
    <property type="component" value="Unassembled WGS sequence"/>
</dbReference>
<evidence type="ECO:0000256" key="3">
    <source>
        <dbReference type="ARBA" id="ARBA00022692"/>
    </source>
</evidence>
<evidence type="ECO:0000256" key="1">
    <source>
        <dbReference type="ARBA" id="ARBA00004434"/>
    </source>
</evidence>
<keyword evidence="5" id="KW-0999">Mitochondrion inner membrane</keyword>
<dbReference type="InterPro" id="IPR003593">
    <property type="entry name" value="AAA+_ATPase"/>
</dbReference>
<proteinExistence type="inferred from homology"/>
<evidence type="ECO:0000313" key="15">
    <source>
        <dbReference type="EMBL" id="KAF8486889.1"/>
    </source>
</evidence>
<keyword evidence="9" id="KW-0496">Mitochondrion</keyword>
<dbReference type="InterPro" id="IPR003959">
    <property type="entry name" value="ATPase_AAA_core"/>
</dbReference>
<keyword evidence="4" id="KW-0547">Nucleotide-binding</keyword>
<dbReference type="SMART" id="SM00382">
    <property type="entry name" value="AAA"/>
    <property type="match status" value="1"/>
</dbReference>
<dbReference type="SMART" id="SM01024">
    <property type="entry name" value="BCS1_N"/>
    <property type="match status" value="1"/>
</dbReference>
<keyword evidence="7" id="KW-0067">ATP-binding</keyword>
<evidence type="ECO:0000256" key="11">
    <source>
        <dbReference type="ARBA" id="ARBA00048778"/>
    </source>
</evidence>
<reference evidence="15" key="1">
    <citation type="submission" date="2019-10" db="EMBL/GenBank/DDBJ databases">
        <authorList>
            <consortium name="DOE Joint Genome Institute"/>
            <person name="Kuo A."/>
            <person name="Miyauchi S."/>
            <person name="Kiss E."/>
            <person name="Drula E."/>
            <person name="Kohler A."/>
            <person name="Sanchez-Garcia M."/>
            <person name="Andreopoulos B."/>
            <person name="Barry K.W."/>
            <person name="Bonito G."/>
            <person name="Buee M."/>
            <person name="Carver A."/>
            <person name="Chen C."/>
            <person name="Cichocki N."/>
            <person name="Clum A."/>
            <person name="Culley D."/>
            <person name="Crous P.W."/>
            <person name="Fauchery L."/>
            <person name="Girlanda M."/>
            <person name="Hayes R."/>
            <person name="Keri Z."/>
            <person name="LaButti K."/>
            <person name="Lipzen A."/>
            <person name="Lombard V."/>
            <person name="Magnuson J."/>
            <person name="Maillard F."/>
            <person name="Morin E."/>
            <person name="Murat C."/>
            <person name="Nolan M."/>
            <person name="Ohm R."/>
            <person name="Pangilinan J."/>
            <person name="Pereira M."/>
            <person name="Perotto S."/>
            <person name="Peter M."/>
            <person name="Riley R."/>
            <person name="Sitrit Y."/>
            <person name="Stielow B."/>
            <person name="Szollosi G."/>
            <person name="Zifcakova L."/>
            <person name="Stursova M."/>
            <person name="Spatafora J.W."/>
            <person name="Tedersoo L."/>
            <person name="Vaario L.-M."/>
            <person name="Yamada A."/>
            <person name="Yan M."/>
            <person name="Wang P."/>
            <person name="Xu J."/>
            <person name="Bruns T."/>
            <person name="Baldrian P."/>
            <person name="Vilgalys R."/>
            <person name="Henrissat B."/>
            <person name="Grigoriev I.V."/>
            <person name="Hibbett D."/>
            <person name="Nagy L.G."/>
            <person name="Martin F.M."/>
        </authorList>
    </citation>
    <scope>NUCLEOTIDE SEQUENCE</scope>
    <source>
        <strain evidence="15">Prilba</strain>
    </source>
</reference>
<dbReference type="OrthoDB" id="10251412at2759"/>
<sequence length="485" mass="54590">MEAVKGFLAPLGLNTGSIQDTLKLVVIGGTVETARRVSRSAWNGFVDSLYLTAHFSQEDYPYDWRQPGWSSTRNFDVTTCSVDPGQLNQSTAGDLGDEGGERALEESRCRRKVAFKPSPDTIHTIFYRGHWLKITHTRSYQDFGSYWTLKISVIANNNDILKRLVLEAKREYEKDVEDRVHIFTADALHACWTWNGTRSKRPMNSIVLEPAVKEMLLADCQDFLRSKDWYLWSCVWKGIPFRRGYLLHGMPRSGKTSLINSLAGELGLDICVLILSSKGMCDNTLMKLMRGIPSRCILLLEDLDSAFTCDITSTSDPKMPINSATEGNGGSTLSLSGLLTSLDWIDPAEGRLFFITNNHVERLDPALCRPGRMDVWVNFTHATKWQAEGIFKRFFLPTPPPSPPNEAPSIDALRGNPPRPRRRASAHAAPVFEEAEIVRLAQRFADAIPEGEMSVASLEGYLLKNKRRPRECVEEVTEWCGPFSW</sequence>
<evidence type="ECO:0000259" key="14">
    <source>
        <dbReference type="SMART" id="SM01024"/>
    </source>
</evidence>
<protein>
    <submittedName>
        <fullName evidence="15">P-loop containing nucleoside triphosphate hydrolase protein</fullName>
    </submittedName>
</protein>
<comment type="similarity">
    <text evidence="2">Belongs to the AAA ATPase family. BCS1 subfamily.</text>
</comment>
<evidence type="ECO:0000313" key="16">
    <source>
        <dbReference type="Proteomes" id="UP000759537"/>
    </source>
</evidence>
<dbReference type="AlphaFoldDB" id="A0A9P5TDM5"/>
<dbReference type="PANTHER" id="PTHR23070">
    <property type="entry name" value="BCS1 AAA-TYPE ATPASE"/>
    <property type="match status" value="1"/>
</dbReference>
<dbReference type="Pfam" id="PF25426">
    <property type="entry name" value="AAA_lid_BCS1"/>
    <property type="match status" value="1"/>
</dbReference>
<evidence type="ECO:0000256" key="2">
    <source>
        <dbReference type="ARBA" id="ARBA00007448"/>
    </source>
</evidence>
<feature type="compositionally biased region" description="Pro residues" evidence="12">
    <location>
        <begin position="397"/>
        <end position="406"/>
    </location>
</feature>
<keyword evidence="16" id="KW-1185">Reference proteome</keyword>
<dbReference type="EMBL" id="WHVB01000001">
    <property type="protein sequence ID" value="KAF8486889.1"/>
    <property type="molecule type" value="Genomic_DNA"/>
</dbReference>
<feature type="domain" description="AAA+ ATPase" evidence="13">
    <location>
        <begin position="241"/>
        <end position="380"/>
    </location>
</feature>
<dbReference type="InterPro" id="IPR014851">
    <property type="entry name" value="BCS1_N"/>
</dbReference>
<feature type="region of interest" description="Disordered" evidence="12">
    <location>
        <begin position="396"/>
        <end position="427"/>
    </location>
</feature>
<gene>
    <name evidence="15" type="ORF">DFH94DRAFT_791083</name>
</gene>
<reference evidence="15" key="2">
    <citation type="journal article" date="2020" name="Nat. Commun.">
        <title>Large-scale genome sequencing of mycorrhizal fungi provides insights into the early evolution of symbiotic traits.</title>
        <authorList>
            <person name="Miyauchi S."/>
            <person name="Kiss E."/>
            <person name="Kuo A."/>
            <person name="Drula E."/>
            <person name="Kohler A."/>
            <person name="Sanchez-Garcia M."/>
            <person name="Morin E."/>
            <person name="Andreopoulos B."/>
            <person name="Barry K.W."/>
            <person name="Bonito G."/>
            <person name="Buee M."/>
            <person name="Carver A."/>
            <person name="Chen C."/>
            <person name="Cichocki N."/>
            <person name="Clum A."/>
            <person name="Culley D."/>
            <person name="Crous P.W."/>
            <person name="Fauchery L."/>
            <person name="Girlanda M."/>
            <person name="Hayes R.D."/>
            <person name="Keri Z."/>
            <person name="LaButti K."/>
            <person name="Lipzen A."/>
            <person name="Lombard V."/>
            <person name="Magnuson J."/>
            <person name="Maillard F."/>
            <person name="Murat C."/>
            <person name="Nolan M."/>
            <person name="Ohm R.A."/>
            <person name="Pangilinan J."/>
            <person name="Pereira M.F."/>
            <person name="Perotto S."/>
            <person name="Peter M."/>
            <person name="Pfister S."/>
            <person name="Riley R."/>
            <person name="Sitrit Y."/>
            <person name="Stielow J.B."/>
            <person name="Szollosi G."/>
            <person name="Zifcakova L."/>
            <person name="Stursova M."/>
            <person name="Spatafora J.W."/>
            <person name="Tedersoo L."/>
            <person name="Vaario L.M."/>
            <person name="Yamada A."/>
            <person name="Yan M."/>
            <person name="Wang P."/>
            <person name="Xu J."/>
            <person name="Bruns T."/>
            <person name="Baldrian P."/>
            <person name="Vilgalys R."/>
            <person name="Dunand C."/>
            <person name="Henrissat B."/>
            <person name="Grigoriev I.V."/>
            <person name="Hibbett D."/>
            <person name="Nagy L.G."/>
            <person name="Martin F.M."/>
        </authorList>
    </citation>
    <scope>NUCLEOTIDE SEQUENCE</scope>
    <source>
        <strain evidence="15">Prilba</strain>
    </source>
</reference>
<evidence type="ECO:0000256" key="7">
    <source>
        <dbReference type="ARBA" id="ARBA00022840"/>
    </source>
</evidence>
<dbReference type="GO" id="GO:0005524">
    <property type="term" value="F:ATP binding"/>
    <property type="evidence" value="ECO:0007669"/>
    <property type="project" value="UniProtKB-KW"/>
</dbReference>
<evidence type="ECO:0000256" key="12">
    <source>
        <dbReference type="SAM" id="MobiDB-lite"/>
    </source>
</evidence>
<dbReference type="Pfam" id="PF00004">
    <property type="entry name" value="AAA"/>
    <property type="match status" value="1"/>
</dbReference>
<keyword evidence="3" id="KW-0812">Transmembrane</keyword>
<evidence type="ECO:0000256" key="9">
    <source>
        <dbReference type="ARBA" id="ARBA00023128"/>
    </source>
</evidence>
<dbReference type="Pfam" id="PF08740">
    <property type="entry name" value="BCS1_N"/>
    <property type="match status" value="1"/>
</dbReference>
<evidence type="ECO:0000256" key="10">
    <source>
        <dbReference type="ARBA" id="ARBA00023136"/>
    </source>
</evidence>
<evidence type="ECO:0000259" key="13">
    <source>
        <dbReference type="SMART" id="SM00382"/>
    </source>
</evidence>
<dbReference type="InterPro" id="IPR057495">
    <property type="entry name" value="AAA_lid_BCS1"/>
</dbReference>
<comment type="catalytic activity">
    <reaction evidence="11">
        <text>ATP + H2O = ADP + phosphate + H(+)</text>
        <dbReference type="Rhea" id="RHEA:13065"/>
        <dbReference type="ChEBI" id="CHEBI:15377"/>
        <dbReference type="ChEBI" id="CHEBI:15378"/>
        <dbReference type="ChEBI" id="CHEBI:30616"/>
        <dbReference type="ChEBI" id="CHEBI:43474"/>
        <dbReference type="ChEBI" id="CHEBI:456216"/>
    </reaction>
    <physiologicalReaction direction="left-to-right" evidence="11">
        <dbReference type="Rhea" id="RHEA:13066"/>
    </physiologicalReaction>
</comment>
<dbReference type="InterPro" id="IPR050747">
    <property type="entry name" value="Mitochondrial_chaperone_BCS1"/>
</dbReference>
<comment type="caution">
    <text evidence="15">The sequence shown here is derived from an EMBL/GenBank/DDBJ whole genome shotgun (WGS) entry which is preliminary data.</text>
</comment>
<dbReference type="GO" id="GO:0005743">
    <property type="term" value="C:mitochondrial inner membrane"/>
    <property type="evidence" value="ECO:0007669"/>
    <property type="project" value="UniProtKB-SubCell"/>
</dbReference>
<dbReference type="SUPFAM" id="SSF52540">
    <property type="entry name" value="P-loop containing nucleoside triphosphate hydrolases"/>
    <property type="match status" value="1"/>
</dbReference>
<dbReference type="InterPro" id="IPR027417">
    <property type="entry name" value="P-loop_NTPase"/>
</dbReference>
<evidence type="ECO:0000256" key="8">
    <source>
        <dbReference type="ARBA" id="ARBA00022989"/>
    </source>
</evidence>
<name>A0A9P5TDM5_9AGAM</name>
<keyword evidence="10" id="KW-0472">Membrane</keyword>
<evidence type="ECO:0000256" key="6">
    <source>
        <dbReference type="ARBA" id="ARBA00022801"/>
    </source>
</evidence>
<evidence type="ECO:0000256" key="4">
    <source>
        <dbReference type="ARBA" id="ARBA00022741"/>
    </source>
</evidence>
<evidence type="ECO:0000256" key="5">
    <source>
        <dbReference type="ARBA" id="ARBA00022792"/>
    </source>
</evidence>
<dbReference type="GO" id="GO:0016887">
    <property type="term" value="F:ATP hydrolysis activity"/>
    <property type="evidence" value="ECO:0007669"/>
    <property type="project" value="InterPro"/>
</dbReference>
<comment type="subcellular location">
    <subcellularLocation>
        <location evidence="1">Mitochondrion inner membrane</location>
        <topology evidence="1">Single-pass membrane protein</topology>
    </subcellularLocation>
</comment>
<accession>A0A9P5TDM5</accession>
<feature type="domain" description="BCS1 N-terminal" evidence="14">
    <location>
        <begin position="25"/>
        <end position="206"/>
    </location>
</feature>
<keyword evidence="6 15" id="KW-0378">Hydrolase</keyword>
<keyword evidence="8" id="KW-1133">Transmembrane helix</keyword>
<dbReference type="Gene3D" id="3.40.50.300">
    <property type="entry name" value="P-loop containing nucleotide triphosphate hydrolases"/>
    <property type="match status" value="1"/>
</dbReference>